<feature type="transmembrane region" description="Helical" evidence="2">
    <location>
        <begin position="21"/>
        <end position="43"/>
    </location>
</feature>
<feature type="transmembrane region" description="Helical" evidence="2">
    <location>
        <begin position="396"/>
        <end position="418"/>
    </location>
</feature>
<evidence type="ECO:0000256" key="2">
    <source>
        <dbReference type="SAM" id="Phobius"/>
    </source>
</evidence>
<comment type="caution">
    <text evidence="3">The sequence shown here is derived from an EMBL/GenBank/DDBJ whole genome shotgun (WGS) entry which is preliminary data.</text>
</comment>
<reference evidence="3 4" key="1">
    <citation type="submission" date="2023-07" db="EMBL/GenBank/DDBJ databases">
        <title>Genomic Encyclopedia of Type Strains, Phase IV (KMG-IV): sequencing the most valuable type-strain genomes for metagenomic binning, comparative biology and taxonomic classification.</title>
        <authorList>
            <person name="Goeker M."/>
        </authorList>
    </citation>
    <scope>NUCLEOTIDE SEQUENCE [LARGE SCALE GENOMIC DNA]</scope>
    <source>
        <strain evidence="3 4">NIO-1023</strain>
    </source>
</reference>
<dbReference type="RefSeq" id="WP_307465657.1">
    <property type="nucleotide sequence ID" value="NZ_JAURUR010000003.1"/>
</dbReference>
<dbReference type="EMBL" id="JAURUR010000003">
    <property type="protein sequence ID" value="MDP9764235.1"/>
    <property type="molecule type" value="Genomic_DNA"/>
</dbReference>
<keyword evidence="2" id="KW-1133">Transmembrane helix</keyword>
<dbReference type="NCBIfam" id="TIGR00797">
    <property type="entry name" value="matE"/>
    <property type="match status" value="1"/>
</dbReference>
<feature type="transmembrane region" description="Helical" evidence="2">
    <location>
        <begin position="279"/>
        <end position="303"/>
    </location>
</feature>
<feature type="transmembrane region" description="Helical" evidence="2">
    <location>
        <begin position="55"/>
        <end position="77"/>
    </location>
</feature>
<feature type="transmembrane region" description="Helical" evidence="2">
    <location>
        <begin position="170"/>
        <end position="189"/>
    </location>
</feature>
<feature type="transmembrane region" description="Helical" evidence="2">
    <location>
        <begin position="98"/>
        <end position="118"/>
    </location>
</feature>
<feature type="transmembrane region" description="Helical" evidence="2">
    <location>
        <begin position="241"/>
        <end position="267"/>
    </location>
</feature>
<accession>A0ABT9MCB9</accession>
<dbReference type="PANTHER" id="PTHR43298:SF2">
    <property type="entry name" value="FMN_FAD EXPORTER YEEO-RELATED"/>
    <property type="match status" value="1"/>
</dbReference>
<feature type="transmembrane region" description="Helical" evidence="2">
    <location>
        <begin position="324"/>
        <end position="348"/>
    </location>
</feature>
<dbReference type="Proteomes" id="UP001232163">
    <property type="component" value="Unassembled WGS sequence"/>
</dbReference>
<feature type="transmembrane region" description="Helical" evidence="2">
    <location>
        <begin position="424"/>
        <end position="445"/>
    </location>
</feature>
<dbReference type="Pfam" id="PF01554">
    <property type="entry name" value="MatE"/>
    <property type="match status" value="2"/>
</dbReference>
<evidence type="ECO:0000256" key="1">
    <source>
        <dbReference type="ARBA" id="ARBA00022448"/>
    </source>
</evidence>
<feature type="transmembrane region" description="Helical" evidence="2">
    <location>
        <begin position="138"/>
        <end position="158"/>
    </location>
</feature>
<feature type="transmembrane region" description="Helical" evidence="2">
    <location>
        <begin position="201"/>
        <end position="220"/>
    </location>
</feature>
<gene>
    <name evidence="3" type="ORF">QO006_001660</name>
</gene>
<proteinExistence type="predicted"/>
<dbReference type="CDD" id="cd13131">
    <property type="entry name" value="MATE_NorM_like"/>
    <property type="match status" value="1"/>
</dbReference>
<keyword evidence="2" id="KW-0812">Transmembrane</keyword>
<protein>
    <submittedName>
        <fullName evidence="3">MATE family multidrug resistance protein</fullName>
    </submittedName>
</protein>
<dbReference type="InterPro" id="IPR002528">
    <property type="entry name" value="MATE_fam"/>
</dbReference>
<feature type="transmembrane region" description="Helical" evidence="2">
    <location>
        <begin position="354"/>
        <end position="375"/>
    </location>
</feature>
<evidence type="ECO:0000313" key="4">
    <source>
        <dbReference type="Proteomes" id="UP001232163"/>
    </source>
</evidence>
<dbReference type="PANTHER" id="PTHR43298">
    <property type="entry name" value="MULTIDRUG RESISTANCE PROTEIN NORM-RELATED"/>
    <property type="match status" value="1"/>
</dbReference>
<keyword evidence="2" id="KW-0472">Membrane</keyword>
<evidence type="ECO:0000313" key="3">
    <source>
        <dbReference type="EMBL" id="MDP9764235.1"/>
    </source>
</evidence>
<organism evidence="3 4">
    <name type="scientific">Deinococcus enclensis</name>
    <dbReference type="NCBI Taxonomy" id="1049582"/>
    <lineage>
        <taxon>Bacteria</taxon>
        <taxon>Thermotogati</taxon>
        <taxon>Deinococcota</taxon>
        <taxon>Deinococci</taxon>
        <taxon>Deinococcales</taxon>
        <taxon>Deinococcaceae</taxon>
        <taxon>Deinococcus</taxon>
    </lineage>
</organism>
<name>A0ABT9MCB9_9DEIO</name>
<dbReference type="InterPro" id="IPR050222">
    <property type="entry name" value="MATE_MdtK"/>
</dbReference>
<keyword evidence="4" id="KW-1185">Reference proteome</keyword>
<keyword evidence="1" id="KW-0813">Transport</keyword>
<sequence>MTRPAPTPPAPPRPEWRNLMTLAVPVVVSQFASNGMTLIGTAVMGRLGTTELATIAYVNALFNLGLMVLVGVMLSVPARVAAAHGALDPQAVRVTARAGALLGASLALGFGTLLWLGAPLVAQRSPAGLDAGLIQETLRTLALVLPASMGFMTCRGILEATGQPRTVTAALLLGVAASAGLAPALAFGWGPLPTLGFRGPVLSTVLTLWLVFLTLLRFAWPALRPGAALPAGAVRREYRQLLHVGVPIGLTLGAEVGLFGVTSLLMAQFGTETLAAHNVALQIITAAFMVPLGLSTAVGIRVAHLSGRKQPAQARRAGLIGMQLAVGFMLTVSLLYLLAPRAVIGLFVDAHAPANAALVATATGYLLIAALFQAFDGLQVTANAALRGLQDTRVPMLISLASYWLVGLGLGALLAFPLGLGGQGLWFGLTAGLLTSSALLTWRFLHRARPGLPAVT</sequence>